<dbReference type="InterPro" id="IPR055348">
    <property type="entry name" value="DctQ"/>
</dbReference>
<organism evidence="11 12">
    <name type="scientific">Halalkalibacter oceani</name>
    <dbReference type="NCBI Taxonomy" id="1653776"/>
    <lineage>
        <taxon>Bacteria</taxon>
        <taxon>Bacillati</taxon>
        <taxon>Bacillota</taxon>
        <taxon>Bacilli</taxon>
        <taxon>Bacillales</taxon>
        <taxon>Bacillaceae</taxon>
        <taxon>Halalkalibacter</taxon>
    </lineage>
</organism>
<comment type="caution">
    <text evidence="11">The sequence shown here is derived from an EMBL/GenBank/DDBJ whole genome shotgun (WGS) entry which is preliminary data.</text>
</comment>
<dbReference type="GO" id="GO:0005886">
    <property type="term" value="C:plasma membrane"/>
    <property type="evidence" value="ECO:0007669"/>
    <property type="project" value="UniProtKB-SubCell"/>
</dbReference>
<dbReference type="PANTHER" id="PTHR35011:SF2">
    <property type="entry name" value="2,3-DIKETO-L-GULONATE TRAP TRANSPORTER SMALL PERMEASE PROTEIN YIAM"/>
    <property type="match status" value="1"/>
</dbReference>
<evidence type="ECO:0000313" key="12">
    <source>
        <dbReference type="Proteomes" id="UP001139179"/>
    </source>
</evidence>
<protein>
    <submittedName>
        <fullName evidence="11">TRAP transporter small permease</fullName>
    </submittedName>
</protein>
<feature type="transmembrane region" description="Helical" evidence="9">
    <location>
        <begin position="54"/>
        <end position="71"/>
    </location>
</feature>
<evidence type="ECO:0000256" key="6">
    <source>
        <dbReference type="ARBA" id="ARBA00022989"/>
    </source>
</evidence>
<dbReference type="AlphaFoldDB" id="A0A9X2INX1"/>
<gene>
    <name evidence="11" type="ORF">M3202_02760</name>
</gene>
<keyword evidence="6 9" id="KW-1133">Transmembrane helix</keyword>
<evidence type="ECO:0000313" key="11">
    <source>
        <dbReference type="EMBL" id="MCM3712988.1"/>
    </source>
</evidence>
<keyword evidence="7 9" id="KW-0472">Membrane</keyword>
<evidence type="ECO:0000256" key="1">
    <source>
        <dbReference type="ARBA" id="ARBA00004429"/>
    </source>
</evidence>
<dbReference type="PANTHER" id="PTHR35011">
    <property type="entry name" value="2,3-DIKETO-L-GULONATE TRAP TRANSPORTER SMALL PERMEASE PROTEIN YIAM"/>
    <property type="match status" value="1"/>
</dbReference>
<name>A0A9X2INX1_9BACI</name>
<evidence type="ECO:0000256" key="4">
    <source>
        <dbReference type="ARBA" id="ARBA00022519"/>
    </source>
</evidence>
<dbReference type="RefSeq" id="WP_251221837.1">
    <property type="nucleotide sequence ID" value="NZ_JAMBOL010000002.1"/>
</dbReference>
<dbReference type="InterPro" id="IPR007387">
    <property type="entry name" value="TRAP_DctQ"/>
</dbReference>
<feature type="domain" description="Tripartite ATP-independent periplasmic transporters DctQ component" evidence="10">
    <location>
        <begin position="25"/>
        <end position="157"/>
    </location>
</feature>
<comment type="subcellular location">
    <subcellularLocation>
        <location evidence="1">Cell inner membrane</location>
        <topology evidence="1">Multi-pass membrane protein</topology>
    </subcellularLocation>
</comment>
<reference evidence="11" key="1">
    <citation type="submission" date="2022-05" db="EMBL/GenBank/DDBJ databases">
        <title>Comparative Genomics of Spacecraft Associated Microbes.</title>
        <authorList>
            <person name="Tran M.T."/>
            <person name="Wright A."/>
            <person name="Seuylemezian A."/>
            <person name="Eisen J."/>
            <person name="Coil D."/>
        </authorList>
    </citation>
    <scope>NUCLEOTIDE SEQUENCE</scope>
    <source>
        <strain evidence="11">214.1.1</strain>
    </source>
</reference>
<keyword evidence="12" id="KW-1185">Reference proteome</keyword>
<feature type="transmembrane region" description="Helical" evidence="9">
    <location>
        <begin position="92"/>
        <end position="114"/>
    </location>
</feature>
<evidence type="ECO:0000256" key="8">
    <source>
        <dbReference type="ARBA" id="ARBA00038436"/>
    </source>
</evidence>
<evidence type="ECO:0000256" key="9">
    <source>
        <dbReference type="SAM" id="Phobius"/>
    </source>
</evidence>
<evidence type="ECO:0000256" key="5">
    <source>
        <dbReference type="ARBA" id="ARBA00022692"/>
    </source>
</evidence>
<evidence type="ECO:0000256" key="7">
    <source>
        <dbReference type="ARBA" id="ARBA00023136"/>
    </source>
</evidence>
<feature type="transmembrane region" description="Helical" evidence="9">
    <location>
        <begin position="134"/>
        <end position="156"/>
    </location>
</feature>
<keyword evidence="3" id="KW-1003">Cell membrane</keyword>
<sequence length="176" mass="20217">MFFLKFTERVNKVLQIVLTAIFITMTLSTFLGVLVRFVFRALDIQVTFPWTEELSRYLMIWLVFIGASLAARTDQLISVEVLVHTLPRFIGIAIKLFSLLITFVFFVYLTLIGYELAFNQGFNQTSPILGIPMMIVFLSMFLGSILGMLNLIALYLESVFLKKDIRFTSMEEDSVE</sequence>
<comment type="similarity">
    <text evidence="8">Belongs to the TRAP transporter small permease family.</text>
</comment>
<dbReference type="GO" id="GO:0022857">
    <property type="term" value="F:transmembrane transporter activity"/>
    <property type="evidence" value="ECO:0007669"/>
    <property type="project" value="TreeGrafter"/>
</dbReference>
<evidence type="ECO:0000256" key="3">
    <source>
        <dbReference type="ARBA" id="ARBA00022475"/>
    </source>
</evidence>
<keyword evidence="2" id="KW-0813">Transport</keyword>
<evidence type="ECO:0000256" key="2">
    <source>
        <dbReference type="ARBA" id="ARBA00022448"/>
    </source>
</evidence>
<proteinExistence type="inferred from homology"/>
<feature type="transmembrane region" description="Helical" evidence="9">
    <location>
        <begin position="12"/>
        <end position="34"/>
    </location>
</feature>
<dbReference type="GO" id="GO:0015740">
    <property type="term" value="P:C4-dicarboxylate transport"/>
    <property type="evidence" value="ECO:0007669"/>
    <property type="project" value="TreeGrafter"/>
</dbReference>
<keyword evidence="5 9" id="KW-0812">Transmembrane</keyword>
<accession>A0A9X2INX1</accession>
<dbReference type="Proteomes" id="UP001139179">
    <property type="component" value="Unassembled WGS sequence"/>
</dbReference>
<dbReference type="EMBL" id="JAMBOL010000002">
    <property type="protein sequence ID" value="MCM3712988.1"/>
    <property type="molecule type" value="Genomic_DNA"/>
</dbReference>
<evidence type="ECO:0000259" key="10">
    <source>
        <dbReference type="Pfam" id="PF04290"/>
    </source>
</evidence>
<dbReference type="Pfam" id="PF04290">
    <property type="entry name" value="DctQ"/>
    <property type="match status" value="1"/>
</dbReference>
<keyword evidence="4" id="KW-0997">Cell inner membrane</keyword>